<keyword evidence="4" id="KW-1185">Reference proteome</keyword>
<protein>
    <submittedName>
        <fullName evidence="3">G4478 protein</fullName>
    </submittedName>
</protein>
<dbReference type="PANTHER" id="PTHR32285">
    <property type="entry name" value="PROTEIN TRICHOME BIREFRINGENCE-LIKE 9-RELATED"/>
    <property type="match status" value="1"/>
</dbReference>
<gene>
    <name evidence="3" type="primary">g4478</name>
    <name evidence="3" type="ORF">VP750_LOCUS3812</name>
</gene>
<accession>A0ABP1FQD3</accession>
<evidence type="ECO:0000313" key="3">
    <source>
        <dbReference type="EMBL" id="CAL5222153.1"/>
    </source>
</evidence>
<name>A0ABP1FQD3_9CHLO</name>
<organism evidence="3 4">
    <name type="scientific">Coccomyxa viridis</name>
    <dbReference type="NCBI Taxonomy" id="1274662"/>
    <lineage>
        <taxon>Eukaryota</taxon>
        <taxon>Viridiplantae</taxon>
        <taxon>Chlorophyta</taxon>
        <taxon>core chlorophytes</taxon>
        <taxon>Trebouxiophyceae</taxon>
        <taxon>Trebouxiophyceae incertae sedis</taxon>
        <taxon>Coccomyxaceae</taxon>
        <taxon>Coccomyxa</taxon>
    </lineage>
</organism>
<sequence>MAPLKGEWVKHPDHNYQGMTDPKTCPDFVRDYDCRSSDIDTKYHSLQQKEFRKVFRPYACDLHAMNATYFAQCLKGQRMIIVGDSTMRQVFQSLACLLHEEIVEGYLVPWEEAKPNQTSVPFEKQYFIRDTEATILKQNVGMFKLRNGVEVHFQSFGSFNMSLWDDMMEKFKPLSKKDILFLEFGAWYPRFAVWDMHTPWERYQKDVFELLDQRLRRCGANVLWRAYGPTHFGTDLGAFTGISWDLKDMPKQEVCEPAKHGEYYYDTEIMKYLKKCGEFCAHIHILPVYHLSLPAHNSHHGSFGRGISEGAIDCRHYCANVVDTWNQVLYNKLCFLPLGKGVRSRQLKP</sequence>
<dbReference type="PANTHER" id="PTHR32285:SF48">
    <property type="entry name" value="PROTEIN TRICHOME BIREFRINGENCE-LIKE 19"/>
    <property type="match status" value="1"/>
</dbReference>
<dbReference type="Pfam" id="PF13839">
    <property type="entry name" value="PC-Esterase"/>
    <property type="match status" value="1"/>
</dbReference>
<dbReference type="InterPro" id="IPR029962">
    <property type="entry name" value="TBL"/>
</dbReference>
<evidence type="ECO:0000259" key="2">
    <source>
        <dbReference type="Pfam" id="PF13839"/>
    </source>
</evidence>
<comment type="similarity">
    <text evidence="1">Belongs to the PC-esterase family. TBL subfamily.</text>
</comment>
<feature type="domain" description="Trichome birefringence-like C-terminal" evidence="2">
    <location>
        <begin position="64"/>
        <end position="331"/>
    </location>
</feature>
<dbReference type="InterPro" id="IPR026057">
    <property type="entry name" value="TBL_C"/>
</dbReference>
<proteinExistence type="inferred from homology"/>
<evidence type="ECO:0000256" key="1">
    <source>
        <dbReference type="ARBA" id="ARBA00007727"/>
    </source>
</evidence>
<dbReference type="EMBL" id="CAXHTA020000006">
    <property type="protein sequence ID" value="CAL5222153.1"/>
    <property type="molecule type" value="Genomic_DNA"/>
</dbReference>
<reference evidence="3 4" key="1">
    <citation type="submission" date="2024-06" db="EMBL/GenBank/DDBJ databases">
        <authorList>
            <person name="Kraege A."/>
            <person name="Thomma B."/>
        </authorList>
    </citation>
    <scope>NUCLEOTIDE SEQUENCE [LARGE SCALE GENOMIC DNA]</scope>
</reference>
<dbReference type="Proteomes" id="UP001497392">
    <property type="component" value="Unassembled WGS sequence"/>
</dbReference>
<comment type="caution">
    <text evidence="3">The sequence shown here is derived from an EMBL/GenBank/DDBJ whole genome shotgun (WGS) entry which is preliminary data.</text>
</comment>
<evidence type="ECO:0000313" key="4">
    <source>
        <dbReference type="Proteomes" id="UP001497392"/>
    </source>
</evidence>